<dbReference type="AlphaFoldDB" id="A0A1L9B235"/>
<feature type="signal peptide" evidence="3">
    <location>
        <begin position="1"/>
        <end position="16"/>
    </location>
</feature>
<keyword evidence="5" id="KW-1185">Reference proteome</keyword>
<evidence type="ECO:0000256" key="3">
    <source>
        <dbReference type="SAM" id="SignalP"/>
    </source>
</evidence>
<dbReference type="EMBL" id="MPIN01000011">
    <property type="protein sequence ID" value="OJH36314.1"/>
    <property type="molecule type" value="Genomic_DNA"/>
</dbReference>
<keyword evidence="3" id="KW-0732">Signal</keyword>
<proteinExistence type="predicted"/>
<evidence type="ECO:0000256" key="2">
    <source>
        <dbReference type="SAM" id="MobiDB-lite"/>
    </source>
</evidence>
<protein>
    <recommendedName>
        <fullName evidence="6">Lipoprotein</fullName>
    </recommendedName>
</protein>
<reference evidence="4 5" key="2">
    <citation type="submission" date="2016-12" db="EMBL/GenBank/DDBJ databases">
        <title>Draft Genome Sequence of Cystobacter ferrugineus Strain Cbfe23.</title>
        <authorList>
            <person name="Akbar S."/>
            <person name="Dowd S.E."/>
            <person name="Stevens D.C."/>
        </authorList>
    </citation>
    <scope>NUCLEOTIDE SEQUENCE [LARGE SCALE GENOMIC DNA]</scope>
    <source>
        <strain evidence="4 5">Cbfe23</strain>
    </source>
</reference>
<dbReference type="Proteomes" id="UP000182229">
    <property type="component" value="Unassembled WGS sequence"/>
</dbReference>
<accession>A0A1L9B235</accession>
<feature type="chain" id="PRO_5012024484" description="Lipoprotein" evidence="3">
    <location>
        <begin position="17"/>
        <end position="697"/>
    </location>
</feature>
<evidence type="ECO:0000313" key="4">
    <source>
        <dbReference type="EMBL" id="OJH36314.1"/>
    </source>
</evidence>
<evidence type="ECO:0008006" key="6">
    <source>
        <dbReference type="Google" id="ProtNLM"/>
    </source>
</evidence>
<feature type="region of interest" description="Disordered" evidence="2">
    <location>
        <begin position="401"/>
        <end position="427"/>
    </location>
</feature>
<reference evidence="5" key="1">
    <citation type="submission" date="2016-11" db="EMBL/GenBank/DDBJ databases">
        <authorList>
            <person name="Shukria A."/>
            <person name="Stevens D.C."/>
        </authorList>
    </citation>
    <scope>NUCLEOTIDE SEQUENCE [LARGE SCALE GENOMIC DNA]</scope>
    <source>
        <strain evidence="5">Cbfe23</strain>
    </source>
</reference>
<name>A0A1L9B235_9BACT</name>
<evidence type="ECO:0000256" key="1">
    <source>
        <dbReference type="SAM" id="Coils"/>
    </source>
</evidence>
<feature type="coiled-coil region" evidence="1">
    <location>
        <begin position="440"/>
        <end position="467"/>
    </location>
</feature>
<gene>
    <name evidence="4" type="ORF">BON30_34770</name>
</gene>
<comment type="caution">
    <text evidence="4">The sequence shown here is derived from an EMBL/GenBank/DDBJ whole genome shotgun (WGS) entry which is preliminary data.</text>
</comment>
<organism evidence="4 5">
    <name type="scientific">Cystobacter ferrugineus</name>
    <dbReference type="NCBI Taxonomy" id="83449"/>
    <lineage>
        <taxon>Bacteria</taxon>
        <taxon>Pseudomonadati</taxon>
        <taxon>Myxococcota</taxon>
        <taxon>Myxococcia</taxon>
        <taxon>Myxococcales</taxon>
        <taxon>Cystobacterineae</taxon>
        <taxon>Archangiaceae</taxon>
        <taxon>Cystobacter</taxon>
    </lineage>
</organism>
<sequence length="697" mass="75321">MWALAVLLFLAGCATGAPPGGLTNGLVLSAGMGGAGGFSVRMSGRGEALTCGGVAMPPDWPDLSSGDAEALLAPLLKCPSPGDYVALQQRVDMPRLVEALDDWRAMRLAALGPVRADAVGVLNAKRVSFLLAAAERYGLPYAEVFTLYVLHAAHDDEVDAVLRWLARDKQLGRTLGLMPVVREELAGRGLVLSAYAERGEQAGDVLRGLGRAARDALSTSQASDGLRYMEMAERRGQLPGPYQDALHEVEQELAWRHFAPGSVVVGSLDAATFGVPLGFFYLVVGTGEGLSSLSRGEYEQATRELAPAALLVGVYAGGRGIRALGVVRGGRLEACLALLRELGRQWEARLGVEGARELLRDIRARREAAHFVALGGADAALALREARGDVARAQVWLSQAKPQRAGGGTGSGSRHVASAADGTARPTPTRALAAERTGSMASLVDEAEGLTREVVEARLALVELDAEGPRLFRDVAVLERQRPSLEAPPPGAEGNLLWGEYVAYREKRLGELKQGKAVEGPLRWEGYARMRRGFARGLAFESLMVDRLRADAALPRTERRFLGDFDQPRIERWVGVWKHESGLRFADVLVIEEGPSAGRPPRVETLSFKSRDMKGWEDKAMEAQMKADARESLMYYGGSLDIRRPSLQSLLRGGSKVPVQRVRLIYEKGQLDPMKTIELNKAMRRVEKVSGVEVSSQ</sequence>
<dbReference type="STRING" id="83449.BON30_34770"/>
<evidence type="ECO:0000313" key="5">
    <source>
        <dbReference type="Proteomes" id="UP000182229"/>
    </source>
</evidence>
<keyword evidence="1" id="KW-0175">Coiled coil</keyword>
<dbReference type="OrthoDB" id="5524165at2"/>